<gene>
    <name evidence="9" type="ORF">D915_002440</name>
</gene>
<dbReference type="InterPro" id="IPR000990">
    <property type="entry name" value="Innexin"/>
</dbReference>
<dbReference type="PANTHER" id="PTHR11893:SF36">
    <property type="entry name" value="INNEXIN-5"/>
    <property type="match status" value="1"/>
</dbReference>
<dbReference type="GO" id="GO:0005243">
    <property type="term" value="F:gap junction channel activity"/>
    <property type="evidence" value="ECO:0007669"/>
    <property type="project" value="TreeGrafter"/>
</dbReference>
<keyword evidence="3" id="KW-1003">Cell membrane</keyword>
<keyword evidence="4" id="KW-0812">Transmembrane</keyword>
<dbReference type="AlphaFoldDB" id="A0A4E0RGH4"/>
<protein>
    <submittedName>
        <fullName evidence="9">Innexin</fullName>
    </submittedName>
</protein>
<sequence>MLSKEILESISHIKWRNNPAVEDFSDRLNTVTAFLFILASVVISAKQYVFNSISCYIPVSPSGEEFKEFVSAYCWVHGTIPLHPDEHLPSNDDEWDIYERHRRISE</sequence>
<evidence type="ECO:0000256" key="5">
    <source>
        <dbReference type="ARBA" id="ARBA00022989"/>
    </source>
</evidence>
<accession>A0A4E0RGH4</accession>
<keyword evidence="8" id="KW-0407">Ion channel</keyword>
<evidence type="ECO:0000256" key="7">
    <source>
        <dbReference type="ARBA" id="ARBA00023136"/>
    </source>
</evidence>
<evidence type="ECO:0000256" key="8">
    <source>
        <dbReference type="ARBA" id="ARBA00023303"/>
    </source>
</evidence>
<dbReference type="Proteomes" id="UP000230066">
    <property type="component" value="Unassembled WGS sequence"/>
</dbReference>
<evidence type="ECO:0000256" key="4">
    <source>
        <dbReference type="ARBA" id="ARBA00022692"/>
    </source>
</evidence>
<dbReference type="EMBL" id="JXXN02000631">
    <property type="protein sequence ID" value="THD26773.1"/>
    <property type="molecule type" value="Genomic_DNA"/>
</dbReference>
<comment type="subcellular location">
    <subcellularLocation>
        <location evidence="1">Cell membrane</location>
        <topology evidence="1">Multi-pass membrane protein</topology>
    </subcellularLocation>
</comment>
<dbReference type="GO" id="GO:0034220">
    <property type="term" value="P:monoatomic ion transmembrane transport"/>
    <property type="evidence" value="ECO:0007669"/>
    <property type="project" value="UniProtKB-KW"/>
</dbReference>
<keyword evidence="2" id="KW-0813">Transport</keyword>
<keyword evidence="7" id="KW-0472">Membrane</keyword>
<dbReference type="GO" id="GO:0005886">
    <property type="term" value="C:plasma membrane"/>
    <property type="evidence" value="ECO:0007669"/>
    <property type="project" value="UniProtKB-SubCell"/>
</dbReference>
<keyword evidence="6" id="KW-0406">Ion transport</keyword>
<dbReference type="GO" id="GO:0005921">
    <property type="term" value="C:gap junction"/>
    <property type="evidence" value="ECO:0007669"/>
    <property type="project" value="TreeGrafter"/>
</dbReference>
<evidence type="ECO:0000256" key="3">
    <source>
        <dbReference type="ARBA" id="ARBA00022475"/>
    </source>
</evidence>
<evidence type="ECO:0000313" key="9">
    <source>
        <dbReference type="EMBL" id="THD26773.1"/>
    </source>
</evidence>
<evidence type="ECO:0000256" key="6">
    <source>
        <dbReference type="ARBA" id="ARBA00023065"/>
    </source>
</evidence>
<dbReference type="Pfam" id="PF00876">
    <property type="entry name" value="Innexin"/>
    <property type="match status" value="1"/>
</dbReference>
<name>A0A4E0RGH4_FASHE</name>
<keyword evidence="5" id="KW-1133">Transmembrane helix</keyword>
<comment type="caution">
    <text evidence="9">The sequence shown here is derived from an EMBL/GenBank/DDBJ whole genome shotgun (WGS) entry which is preliminary data.</text>
</comment>
<evidence type="ECO:0000256" key="2">
    <source>
        <dbReference type="ARBA" id="ARBA00022448"/>
    </source>
</evidence>
<evidence type="ECO:0000313" key="10">
    <source>
        <dbReference type="Proteomes" id="UP000230066"/>
    </source>
</evidence>
<organism evidence="9 10">
    <name type="scientific">Fasciola hepatica</name>
    <name type="common">Liver fluke</name>
    <dbReference type="NCBI Taxonomy" id="6192"/>
    <lineage>
        <taxon>Eukaryota</taxon>
        <taxon>Metazoa</taxon>
        <taxon>Spiralia</taxon>
        <taxon>Lophotrochozoa</taxon>
        <taxon>Platyhelminthes</taxon>
        <taxon>Trematoda</taxon>
        <taxon>Digenea</taxon>
        <taxon>Plagiorchiida</taxon>
        <taxon>Echinostomata</taxon>
        <taxon>Echinostomatoidea</taxon>
        <taxon>Fasciolidae</taxon>
        <taxon>Fasciola</taxon>
    </lineage>
</organism>
<evidence type="ECO:0000256" key="1">
    <source>
        <dbReference type="ARBA" id="ARBA00004651"/>
    </source>
</evidence>
<keyword evidence="10" id="KW-1185">Reference proteome</keyword>
<proteinExistence type="predicted"/>
<dbReference type="PANTHER" id="PTHR11893">
    <property type="entry name" value="INNEXIN"/>
    <property type="match status" value="1"/>
</dbReference>
<reference evidence="9" key="1">
    <citation type="submission" date="2019-03" db="EMBL/GenBank/DDBJ databases">
        <title>Improved annotation for the trematode Fasciola hepatica.</title>
        <authorList>
            <person name="Choi Y.-J."/>
            <person name="Martin J."/>
            <person name="Mitreva M."/>
        </authorList>
    </citation>
    <scope>NUCLEOTIDE SEQUENCE [LARGE SCALE GENOMIC DNA]</scope>
</reference>